<dbReference type="AlphaFoldDB" id="A0A2S7VXV0"/>
<feature type="transmembrane region" description="Helical" evidence="4">
    <location>
        <begin position="6"/>
        <end position="25"/>
    </location>
</feature>
<keyword evidence="4" id="KW-0520">NAD</keyword>
<comment type="catalytic activity">
    <reaction evidence="4">
        <text>a quinone + NADH + 5 H(+)(in) = a quinol + NAD(+) + 4 H(+)(out)</text>
        <dbReference type="Rhea" id="RHEA:57888"/>
        <dbReference type="ChEBI" id="CHEBI:15378"/>
        <dbReference type="ChEBI" id="CHEBI:24646"/>
        <dbReference type="ChEBI" id="CHEBI:57540"/>
        <dbReference type="ChEBI" id="CHEBI:57945"/>
        <dbReference type="ChEBI" id="CHEBI:132124"/>
    </reaction>
</comment>
<comment type="similarity">
    <text evidence="1 4">Belongs to the complex I subunit 6 family.</text>
</comment>
<dbReference type="OrthoDB" id="9790848at2"/>
<keyword evidence="4" id="KW-0472">Membrane</keyword>
<feature type="transmembrane region" description="Helical" evidence="4">
    <location>
        <begin position="139"/>
        <end position="160"/>
    </location>
</feature>
<protein>
    <recommendedName>
        <fullName evidence="2 4">NADH-quinone oxidoreductase subunit J</fullName>
        <ecNumber evidence="4">7.1.1.-</ecNumber>
    </recommendedName>
</protein>
<keyword evidence="4" id="KW-1003">Cell membrane</keyword>
<evidence type="ECO:0000313" key="6">
    <source>
        <dbReference type="Proteomes" id="UP000238730"/>
    </source>
</evidence>
<keyword evidence="4" id="KW-0874">Quinone</keyword>
<comment type="function">
    <text evidence="4">NDH-1 shuttles electrons from NADH, via FMN and iron-sulfur (Fe-S) centers, to quinones in the respiratory chain. Couples the redox reaction to proton translocation (for every two electrons transferred, four hydrogen ions are translocated across the cytoplasmic membrane), and thus conserves the redox energy in a proton gradient.</text>
</comment>
<evidence type="ECO:0000256" key="1">
    <source>
        <dbReference type="ARBA" id="ARBA00005698"/>
    </source>
</evidence>
<gene>
    <name evidence="5" type="ORF">BTO08_02525</name>
</gene>
<evidence type="ECO:0000256" key="3">
    <source>
        <dbReference type="ARBA" id="ARBA00025811"/>
    </source>
</evidence>
<dbReference type="PANTHER" id="PTHR33269:SF17">
    <property type="entry name" value="NADH-UBIQUINONE OXIDOREDUCTASE CHAIN 6"/>
    <property type="match status" value="1"/>
</dbReference>
<comment type="subunit">
    <text evidence="3">Composed of 13 different subunits. Subunits NuoA, H, J, K, L, M, N constitute the membrane sector of the complex.</text>
</comment>
<sequence length="177" mass="19526">MLTWNIIFYASSAIMLLAAISLLFVKEPMHGAVYLTTSLLALAVIFYLLGAPFIAALQIILYVGAIMVLFVFFIMLSPASRTFPLTANRTVILPVILLTVMLVEAFIVLNHGHQFYTIEMIKTISPKAVGADLFNHYKLAIEALSTLLLGALVAVIYLAAQMKVRHSETDDKVEEHA</sequence>
<feature type="transmembrane region" description="Helical" evidence="4">
    <location>
        <begin position="91"/>
        <end position="109"/>
    </location>
</feature>
<dbReference type="GO" id="GO:0008137">
    <property type="term" value="F:NADH dehydrogenase (ubiquinone) activity"/>
    <property type="evidence" value="ECO:0007669"/>
    <property type="project" value="UniProtKB-UniRule"/>
</dbReference>
<accession>A0A2S7VXV0</accession>
<dbReference type="Gene3D" id="1.20.120.1200">
    <property type="entry name" value="NADH-ubiquinone/plastoquinone oxidoreductase chain 6, subunit NuoJ"/>
    <property type="match status" value="1"/>
</dbReference>
<dbReference type="InterPro" id="IPR001457">
    <property type="entry name" value="NADH_UbQ/plastoQ_OxRdtase_su6"/>
</dbReference>
<feature type="transmembrane region" description="Helical" evidence="4">
    <location>
        <begin position="32"/>
        <end position="53"/>
    </location>
</feature>
<name>A0A2S7VXV0_PHOAN</name>
<comment type="caution">
    <text evidence="5">The sequence shown here is derived from an EMBL/GenBank/DDBJ whole genome shotgun (WGS) entry which is preliminary data.</text>
</comment>
<keyword evidence="4" id="KW-1133">Transmembrane helix</keyword>
<dbReference type="InterPro" id="IPR042106">
    <property type="entry name" value="Nuo/plastoQ_OxRdtase_6_NuoJ"/>
</dbReference>
<dbReference type="PANTHER" id="PTHR33269">
    <property type="entry name" value="NADH-UBIQUINONE OXIDOREDUCTASE CHAIN 6"/>
    <property type="match status" value="1"/>
</dbReference>
<evidence type="ECO:0000256" key="4">
    <source>
        <dbReference type="RuleBase" id="RU004429"/>
    </source>
</evidence>
<feature type="transmembrane region" description="Helical" evidence="4">
    <location>
        <begin position="59"/>
        <end position="79"/>
    </location>
</feature>
<proteinExistence type="inferred from homology"/>
<dbReference type="EC" id="7.1.1.-" evidence="4"/>
<dbReference type="Proteomes" id="UP000238730">
    <property type="component" value="Unassembled WGS sequence"/>
</dbReference>
<keyword evidence="4" id="KW-0812">Transmembrane</keyword>
<reference evidence="5 6" key="1">
    <citation type="submission" date="2016-12" db="EMBL/GenBank/DDBJ databases">
        <title>Diversity of luminous bacteria.</title>
        <authorList>
            <person name="Yoshizawa S."/>
            <person name="Kogure K."/>
        </authorList>
    </citation>
    <scope>NUCLEOTIDE SEQUENCE [LARGE SCALE GENOMIC DNA]</scope>
    <source>
        <strain evidence="5 6">LC1-200</strain>
    </source>
</reference>
<dbReference type="GO" id="GO:0005886">
    <property type="term" value="C:plasma membrane"/>
    <property type="evidence" value="ECO:0007669"/>
    <property type="project" value="UniProtKB-SubCell"/>
</dbReference>
<dbReference type="RefSeq" id="WP_105059762.1">
    <property type="nucleotide sequence ID" value="NZ_MSCJ01000001.1"/>
</dbReference>
<dbReference type="EMBL" id="MSCJ01000001">
    <property type="protein sequence ID" value="PQJ66374.1"/>
    <property type="molecule type" value="Genomic_DNA"/>
</dbReference>
<evidence type="ECO:0000313" key="5">
    <source>
        <dbReference type="EMBL" id="PQJ66374.1"/>
    </source>
</evidence>
<dbReference type="GO" id="GO:0048038">
    <property type="term" value="F:quinone binding"/>
    <property type="evidence" value="ECO:0007669"/>
    <property type="project" value="UniProtKB-UniRule"/>
</dbReference>
<dbReference type="Pfam" id="PF00499">
    <property type="entry name" value="Oxidored_q3"/>
    <property type="match status" value="1"/>
</dbReference>
<evidence type="ECO:0000256" key="2">
    <source>
        <dbReference type="ARBA" id="ARBA00019907"/>
    </source>
</evidence>
<organism evidence="5 6">
    <name type="scientific">Photobacterium angustum</name>
    <dbReference type="NCBI Taxonomy" id="661"/>
    <lineage>
        <taxon>Bacteria</taxon>
        <taxon>Pseudomonadati</taxon>
        <taxon>Pseudomonadota</taxon>
        <taxon>Gammaproteobacteria</taxon>
        <taxon>Vibrionales</taxon>
        <taxon>Vibrionaceae</taxon>
        <taxon>Photobacterium</taxon>
    </lineage>
</organism>
<comment type="subcellular location">
    <subcellularLocation>
        <location evidence="4">Cell membrane</location>
        <topology evidence="4">Multi-pass membrane protein</topology>
    </subcellularLocation>
</comment>